<accession>A0A067MTJ5</accession>
<dbReference type="OrthoDB" id="2884925at2759"/>
<evidence type="ECO:0000313" key="3">
    <source>
        <dbReference type="Proteomes" id="UP000027195"/>
    </source>
</evidence>
<dbReference type="PANTHER" id="PTHR38926">
    <property type="entry name" value="F-BOX DOMAIN CONTAINING PROTEIN, EXPRESSED"/>
    <property type="match status" value="1"/>
</dbReference>
<evidence type="ECO:0000313" key="2">
    <source>
        <dbReference type="EMBL" id="KDQ18909.1"/>
    </source>
</evidence>
<sequence>MKRIAELSSRRNQLAPIYRLPDEILSVIFKFAQKDGSPVPIQTSEGLARVSKRWRQAALQTPRLWSTINTLHRPLLDTLLTRARGAPLEIYFYRPSANLNPGVTLDATYLYEQQFQECIASLVSRASQWRTLVLVNLGPTVVWPFINHPAPQLESLTLEIEKDSEYEQLDNLAIARNSFRGELPRLRELRLRRWHLPLDSPIYAHLEILSLDQINLGPMGPLFRVLRACPYLSELELKYITFSSPPAEAETASPIHLPRLCKLYIDWLQPWVLQSLLGSMHLSPPLCISGRCALSEEDDLRSILPSRPDFEDTMSRLLYIDSIYFTFPGPAGWCTLFALTPPTAPTVGPLLDMDFRHMNPTRENSTRLASRLFRNLGTEFPLRHLKKLEIRDLAHHMMPRSDFADALGHLSSLEAICFRKCASAFVSALIVTPGSQICPNLRCMGVIGAPLDGAMVLCLAESRAPLKGQGRNDGVVPLEELSFISCRGITKAVKGKLERFVPSVGRWNCDY</sequence>
<dbReference type="InParanoid" id="A0A067MTJ5"/>
<reference evidence="3" key="1">
    <citation type="journal article" date="2014" name="Proc. Natl. Acad. Sci. U.S.A.">
        <title>Extensive sampling of basidiomycete genomes demonstrates inadequacy of the white-rot/brown-rot paradigm for wood decay fungi.</title>
        <authorList>
            <person name="Riley R."/>
            <person name="Salamov A.A."/>
            <person name="Brown D.W."/>
            <person name="Nagy L.G."/>
            <person name="Floudas D."/>
            <person name="Held B.W."/>
            <person name="Levasseur A."/>
            <person name="Lombard V."/>
            <person name="Morin E."/>
            <person name="Otillar R."/>
            <person name="Lindquist E.A."/>
            <person name="Sun H."/>
            <person name="LaButti K.M."/>
            <person name="Schmutz J."/>
            <person name="Jabbour D."/>
            <person name="Luo H."/>
            <person name="Baker S.E."/>
            <person name="Pisabarro A.G."/>
            <person name="Walton J.D."/>
            <person name="Blanchette R.A."/>
            <person name="Henrissat B."/>
            <person name="Martin F."/>
            <person name="Cullen D."/>
            <person name="Hibbett D.S."/>
            <person name="Grigoriev I.V."/>
        </authorList>
    </citation>
    <scope>NUCLEOTIDE SEQUENCE [LARGE SCALE GENOMIC DNA]</scope>
    <source>
        <strain evidence="3">FD-172 SS1</strain>
    </source>
</reference>
<gene>
    <name evidence="2" type="ORF">BOTBODRAFT_478565</name>
</gene>
<dbReference type="HOGENOM" id="CLU_024199_1_0_1"/>
<keyword evidence="3" id="KW-1185">Reference proteome</keyword>
<dbReference type="Pfam" id="PF12937">
    <property type="entry name" value="F-box-like"/>
    <property type="match status" value="1"/>
</dbReference>
<dbReference type="InterPro" id="IPR036047">
    <property type="entry name" value="F-box-like_dom_sf"/>
</dbReference>
<proteinExistence type="predicted"/>
<dbReference type="Gene3D" id="1.20.1280.50">
    <property type="match status" value="1"/>
</dbReference>
<evidence type="ECO:0000259" key="1">
    <source>
        <dbReference type="Pfam" id="PF12937"/>
    </source>
</evidence>
<dbReference type="Gene3D" id="3.80.10.10">
    <property type="entry name" value="Ribonuclease Inhibitor"/>
    <property type="match status" value="1"/>
</dbReference>
<feature type="domain" description="F-box" evidence="1">
    <location>
        <begin position="18"/>
        <end position="68"/>
    </location>
</feature>
<dbReference type="PANTHER" id="PTHR38926:SF5">
    <property type="entry name" value="F-BOX AND LEUCINE-RICH REPEAT PROTEIN 6"/>
    <property type="match status" value="1"/>
</dbReference>
<protein>
    <recommendedName>
        <fullName evidence="1">F-box domain-containing protein</fullName>
    </recommendedName>
</protein>
<organism evidence="2 3">
    <name type="scientific">Botryobasidium botryosum (strain FD-172 SS1)</name>
    <dbReference type="NCBI Taxonomy" id="930990"/>
    <lineage>
        <taxon>Eukaryota</taxon>
        <taxon>Fungi</taxon>
        <taxon>Dikarya</taxon>
        <taxon>Basidiomycota</taxon>
        <taxon>Agaricomycotina</taxon>
        <taxon>Agaricomycetes</taxon>
        <taxon>Cantharellales</taxon>
        <taxon>Botryobasidiaceae</taxon>
        <taxon>Botryobasidium</taxon>
    </lineage>
</organism>
<dbReference type="SUPFAM" id="SSF52047">
    <property type="entry name" value="RNI-like"/>
    <property type="match status" value="1"/>
</dbReference>
<dbReference type="EMBL" id="KL198020">
    <property type="protein sequence ID" value="KDQ18909.1"/>
    <property type="molecule type" value="Genomic_DNA"/>
</dbReference>
<name>A0A067MTJ5_BOTB1</name>
<dbReference type="InterPro" id="IPR032675">
    <property type="entry name" value="LRR_dom_sf"/>
</dbReference>
<dbReference type="AlphaFoldDB" id="A0A067MTJ5"/>
<dbReference type="SUPFAM" id="SSF81383">
    <property type="entry name" value="F-box domain"/>
    <property type="match status" value="1"/>
</dbReference>
<dbReference type="Proteomes" id="UP000027195">
    <property type="component" value="Unassembled WGS sequence"/>
</dbReference>
<dbReference type="STRING" id="930990.A0A067MTJ5"/>
<dbReference type="InterPro" id="IPR001810">
    <property type="entry name" value="F-box_dom"/>
</dbReference>